<organism evidence="2 3">
    <name type="scientific">Pseudomyxococcus hansupus</name>
    <dbReference type="NCBI Taxonomy" id="1297742"/>
    <lineage>
        <taxon>Bacteria</taxon>
        <taxon>Pseudomonadati</taxon>
        <taxon>Myxococcota</taxon>
        <taxon>Myxococcia</taxon>
        <taxon>Myxococcales</taxon>
        <taxon>Cystobacterineae</taxon>
        <taxon>Myxococcaceae</taxon>
        <taxon>Pseudomyxococcus</taxon>
    </lineage>
</organism>
<dbReference type="EMBL" id="CP012109">
    <property type="protein sequence ID" value="AKQ65179.1"/>
    <property type="molecule type" value="Genomic_DNA"/>
</dbReference>
<reference evidence="2 3" key="1">
    <citation type="journal article" date="2016" name="PLoS ONE">
        <title>Complete Genome Sequence and Comparative Genomics of a Novel Myxobacterium Myxococcus hansupus.</title>
        <authorList>
            <person name="Sharma G."/>
            <person name="Narwani T."/>
            <person name="Subramanian S."/>
        </authorList>
    </citation>
    <scope>NUCLEOTIDE SEQUENCE [LARGE SCALE GENOMIC DNA]</scope>
    <source>
        <strain evidence="3">mixupus</strain>
    </source>
</reference>
<evidence type="ECO:0000313" key="3">
    <source>
        <dbReference type="Proteomes" id="UP000009026"/>
    </source>
</evidence>
<sequence>MQELFSSHDSPRRKLPGYPGDTCGFKPAPLFHSIPKRCLKWSGHRLRFTAAMKISCQAPLVRQFVACCRTTIGPPPLDAAPPRGSVDDRERRLASQPG</sequence>
<evidence type="ECO:0000256" key="1">
    <source>
        <dbReference type="SAM" id="MobiDB-lite"/>
    </source>
</evidence>
<dbReference type="STRING" id="1297742.A176_002091"/>
<feature type="region of interest" description="Disordered" evidence="1">
    <location>
        <begin position="72"/>
        <end position="98"/>
    </location>
</feature>
<dbReference type="AlphaFoldDB" id="A0A0H4WQZ4"/>
<keyword evidence="3" id="KW-1185">Reference proteome</keyword>
<gene>
    <name evidence="2" type="ORF">A176_002091</name>
</gene>
<dbReference type="KEGG" id="mym:A176_002091"/>
<accession>A0A0H4WQZ4</accession>
<protein>
    <submittedName>
        <fullName evidence="2">Uncharacterized protein</fullName>
    </submittedName>
</protein>
<proteinExistence type="predicted"/>
<name>A0A0H4WQZ4_9BACT</name>
<evidence type="ECO:0000313" key="2">
    <source>
        <dbReference type="EMBL" id="AKQ65179.1"/>
    </source>
</evidence>
<dbReference type="Proteomes" id="UP000009026">
    <property type="component" value="Chromosome"/>
</dbReference>
<feature type="compositionally biased region" description="Basic and acidic residues" evidence="1">
    <location>
        <begin position="85"/>
        <end position="98"/>
    </location>
</feature>